<protein>
    <submittedName>
        <fullName evidence="1">PIR Superfamily Protein</fullName>
    </submittedName>
</protein>
<name>A0A1A9AJC2_PLAOA</name>
<dbReference type="AlphaFoldDB" id="A0A1A9AJC2"/>
<evidence type="ECO:0000313" key="1">
    <source>
        <dbReference type="EMBL" id="SBT56280.1"/>
    </source>
</evidence>
<accession>A0A1A9AJC2</accession>
<evidence type="ECO:0000313" key="2">
    <source>
        <dbReference type="Proteomes" id="UP000078555"/>
    </source>
</evidence>
<keyword evidence="2" id="KW-1185">Reference proteome</keyword>
<dbReference type="Proteomes" id="UP000078555">
    <property type="component" value="Unassembled WGS sequence"/>
</dbReference>
<dbReference type="EMBL" id="FLRD01001051">
    <property type="protein sequence ID" value="SBT56280.1"/>
    <property type="molecule type" value="Genomic_DNA"/>
</dbReference>
<gene>
    <name evidence="1" type="ORF">POVWA1_075260</name>
</gene>
<sequence>MVVNVLNNVKYYQIYYKIRDTFNSNNDNEYDEFLHQTDQTLRNICMYLIENYKNDYYMCPHSTGGNDCKEQCKYLNAWLNEKKAIYTSNGKCSFYNKLWEDYVDKLWYKLDKIMDNPNKCTRDDDSSNKNFPNDKFCVYCNMDPSEILSLTCTDKAYVNSCTTILTMTYVFSTLGNKIKNLIKNKIGISNNMDEKNKGELLIIPENDAISSLNRIYNLSYNSERH</sequence>
<proteinExistence type="predicted"/>
<reference evidence="2" key="1">
    <citation type="submission" date="2016-05" db="EMBL/GenBank/DDBJ databases">
        <authorList>
            <person name="Naeem R."/>
        </authorList>
    </citation>
    <scope>NUCLEOTIDE SEQUENCE [LARGE SCALE GENOMIC DNA]</scope>
</reference>
<organism evidence="1 2">
    <name type="scientific">Plasmodium ovale wallikeri</name>
    <dbReference type="NCBI Taxonomy" id="864142"/>
    <lineage>
        <taxon>Eukaryota</taxon>
        <taxon>Sar</taxon>
        <taxon>Alveolata</taxon>
        <taxon>Apicomplexa</taxon>
        <taxon>Aconoidasida</taxon>
        <taxon>Haemosporida</taxon>
        <taxon>Plasmodiidae</taxon>
        <taxon>Plasmodium</taxon>
        <taxon>Plasmodium (Plasmodium)</taxon>
    </lineage>
</organism>